<feature type="domain" description="GS catalytic" evidence="5">
    <location>
        <begin position="535"/>
        <end position="860"/>
    </location>
</feature>
<evidence type="ECO:0000256" key="3">
    <source>
        <dbReference type="RuleBase" id="RU000384"/>
    </source>
</evidence>
<evidence type="ECO:0000313" key="6">
    <source>
        <dbReference type="EMBL" id="OQD76864.1"/>
    </source>
</evidence>
<protein>
    <recommendedName>
        <fullName evidence="1">Glutamine synthetase</fullName>
    </recommendedName>
</protein>
<dbReference type="PROSITE" id="PS51987">
    <property type="entry name" value="GS_CATALYTIC"/>
    <property type="match status" value="1"/>
</dbReference>
<dbReference type="PANTHER" id="PTHR43383:SF2">
    <property type="entry name" value="AMIDOHYDROLASE 2 FAMILY PROTEIN"/>
    <property type="match status" value="1"/>
</dbReference>
<dbReference type="Pfam" id="PF04909">
    <property type="entry name" value="Amidohydro_2"/>
    <property type="match status" value="1"/>
</dbReference>
<dbReference type="Gene3D" id="3.10.20.70">
    <property type="entry name" value="Glutamine synthetase, N-terminal domain"/>
    <property type="match status" value="1"/>
</dbReference>
<dbReference type="PROSITE" id="PS51986">
    <property type="entry name" value="GS_BETA_GRASP"/>
    <property type="match status" value="1"/>
</dbReference>
<proteinExistence type="inferred from homology"/>
<feature type="domain" description="GS beta-grasp" evidence="4">
    <location>
        <begin position="433"/>
        <end position="528"/>
    </location>
</feature>
<dbReference type="STRING" id="69771.A0A1V6PIQ6"/>
<gene>
    <name evidence="6" type="ORF">PENDEC_c003G02613</name>
</gene>
<dbReference type="OrthoDB" id="3364440at2759"/>
<dbReference type="EMBL" id="MDYL01000003">
    <property type="protein sequence ID" value="OQD76864.1"/>
    <property type="molecule type" value="Genomic_DNA"/>
</dbReference>
<dbReference type="Gene3D" id="3.30.590.10">
    <property type="entry name" value="Glutamine synthetase/guanido kinase, catalytic domain"/>
    <property type="match status" value="1"/>
</dbReference>
<dbReference type="SUPFAM" id="SSF55931">
    <property type="entry name" value="Glutamine synthetase/guanido kinase"/>
    <property type="match status" value="1"/>
</dbReference>
<dbReference type="SUPFAM" id="SSF51556">
    <property type="entry name" value="Metallo-dependent hydrolases"/>
    <property type="match status" value="1"/>
</dbReference>
<dbReference type="Proteomes" id="UP000191522">
    <property type="component" value="Unassembled WGS sequence"/>
</dbReference>
<dbReference type="InterPro" id="IPR008147">
    <property type="entry name" value="Gln_synt_N"/>
</dbReference>
<dbReference type="OMA" id="LEGCPRT"/>
<accession>A0A1V6PIQ6</accession>
<keyword evidence="7" id="KW-1185">Reference proteome</keyword>
<dbReference type="Gene3D" id="3.20.20.140">
    <property type="entry name" value="Metal-dependent hydrolases"/>
    <property type="match status" value="1"/>
</dbReference>
<dbReference type="SMART" id="SM01230">
    <property type="entry name" value="Gln-synt_C"/>
    <property type="match status" value="1"/>
</dbReference>
<dbReference type="InterPro" id="IPR014746">
    <property type="entry name" value="Gln_synth/guanido_kin_cat_dom"/>
</dbReference>
<dbReference type="PANTHER" id="PTHR43383">
    <property type="entry name" value="NODULIN 6"/>
    <property type="match status" value="1"/>
</dbReference>
<evidence type="ECO:0000259" key="5">
    <source>
        <dbReference type="PROSITE" id="PS51987"/>
    </source>
</evidence>
<dbReference type="InterPro" id="IPR036651">
    <property type="entry name" value="Gln_synt_N_sf"/>
</dbReference>
<dbReference type="FunFam" id="3.30.590.10:FF:000013">
    <property type="entry name" value="Related to fluG protein"/>
    <property type="match status" value="1"/>
</dbReference>
<dbReference type="AlphaFoldDB" id="A0A1V6PIQ6"/>
<evidence type="ECO:0000256" key="1">
    <source>
        <dbReference type="ARBA" id="ARBA00021364"/>
    </source>
</evidence>
<comment type="similarity">
    <text evidence="2 3">Belongs to the glutamine synthetase family.</text>
</comment>
<evidence type="ECO:0000256" key="2">
    <source>
        <dbReference type="PROSITE-ProRule" id="PRU01330"/>
    </source>
</evidence>
<name>A0A1V6PIQ6_PENDC</name>
<dbReference type="GO" id="GO:0016787">
    <property type="term" value="F:hydrolase activity"/>
    <property type="evidence" value="ECO:0007669"/>
    <property type="project" value="InterPro"/>
</dbReference>
<dbReference type="Pfam" id="PF00120">
    <property type="entry name" value="Gln-synt_C"/>
    <property type="match status" value="1"/>
</dbReference>
<evidence type="ECO:0000259" key="4">
    <source>
        <dbReference type="PROSITE" id="PS51986"/>
    </source>
</evidence>
<dbReference type="InterPro" id="IPR032466">
    <property type="entry name" value="Metal_Hydrolase"/>
</dbReference>
<organism evidence="6 7">
    <name type="scientific">Penicillium decumbens</name>
    <dbReference type="NCBI Taxonomy" id="69771"/>
    <lineage>
        <taxon>Eukaryota</taxon>
        <taxon>Fungi</taxon>
        <taxon>Dikarya</taxon>
        <taxon>Ascomycota</taxon>
        <taxon>Pezizomycotina</taxon>
        <taxon>Eurotiomycetes</taxon>
        <taxon>Eurotiomycetidae</taxon>
        <taxon>Eurotiales</taxon>
        <taxon>Aspergillaceae</taxon>
        <taxon>Penicillium</taxon>
    </lineage>
</organism>
<dbReference type="GO" id="GO:0006542">
    <property type="term" value="P:glutamine biosynthetic process"/>
    <property type="evidence" value="ECO:0007669"/>
    <property type="project" value="InterPro"/>
</dbReference>
<dbReference type="InterPro" id="IPR006680">
    <property type="entry name" value="Amidohydro-rel"/>
</dbReference>
<reference evidence="7" key="1">
    <citation type="journal article" date="2017" name="Nat. Microbiol.">
        <title>Global analysis of biosynthetic gene clusters reveals vast potential of secondary metabolite production in Penicillium species.</title>
        <authorList>
            <person name="Nielsen J.C."/>
            <person name="Grijseels S."/>
            <person name="Prigent S."/>
            <person name="Ji B."/>
            <person name="Dainat J."/>
            <person name="Nielsen K.F."/>
            <person name="Frisvad J.C."/>
            <person name="Workman M."/>
            <person name="Nielsen J."/>
        </authorList>
    </citation>
    <scope>NUCLEOTIDE SEQUENCE [LARGE SCALE GENOMIC DNA]</scope>
    <source>
        <strain evidence="7">IBT 11843</strain>
    </source>
</reference>
<comment type="caution">
    <text evidence="6">The sequence shown here is derived from an EMBL/GenBank/DDBJ whole genome shotgun (WGS) entry which is preliminary data.</text>
</comment>
<dbReference type="InterPro" id="IPR008146">
    <property type="entry name" value="Gln_synth_cat_dom"/>
</dbReference>
<sequence>MASLNTLRHLVQTHPIIDNHAHNLLSRGVASDYDSYPLESITSEAHGRALENSRATLPLLRATNQLAELYGTPCANWDDVLVAHSRWVHDDYDGLIRRSLKGTHALLLDDLLSDDDVEPYHWHDRFTVSVTRRIVRIEAVAASVIRDLMSTERKEGETVWTLFRQQFLNGIDRAMDDPAVVGFKSVICYRTGLDVDPYSGDEELLTASLHRVLDSGTRRSGYRVEEKPLNDWLVQQTLKAISFKKRAGVVKPLQFHTGLGDNDISLVKANPAYLQPLIAQYQHADIVLLHSAYPYTREAGYLACVYPNVYLDLGEVFPMVSREAQERILRESLEITPTNRLLWSTDGHFHPETFWLANRQFRQALEKVLVEYVQHGDYTVAQAKMAAADILFNNSNRLYRLNLESEYVDDAAVSKVQSSLPSDPLDAFLVKNPDIEFVWMQWVDYTATTRVRMFPIDEFVRIARNERRLGISLGVRWMLQDDTVLPEGTTTGQFYLVPDLGSLFRNGGLGSTAAPSATVMTFWRSEDGTTLDDCPRTTLQSVVEKLHTEHKIQIQLGFEIEVVFLKETQNLHAGQATEYTPATTNHSWSQMTSDTRRLLPLLEEITRTSASVGIKLQQFHAESAPGQFEFVLPPAAPLAAVDALLVARQVITAIAERNGLHATVHPRPLPKGTGSATHAHISISPPTHENAFLAGILKHFPSIAAFTLSSDASYERVRSGIWAGSEWVTWGFQNREAPIRKIEAGHWEFKSLDGLANMYLAMSALLAAGYIGMQSNLPLTVKECTVDASTLSSSQRAELGITTPIPKSLAESLDALEKGPLGIILGAELVKNYVSVKRAEMVRLQAIPEEKRRLWLLERY</sequence>
<evidence type="ECO:0000313" key="7">
    <source>
        <dbReference type="Proteomes" id="UP000191522"/>
    </source>
</evidence>
<dbReference type="GO" id="GO:0004356">
    <property type="term" value="F:glutamine synthetase activity"/>
    <property type="evidence" value="ECO:0007669"/>
    <property type="project" value="InterPro"/>
</dbReference>